<keyword evidence="13" id="KW-1185">Reference proteome</keyword>
<evidence type="ECO:0000256" key="8">
    <source>
        <dbReference type="ARBA" id="ARBA00022840"/>
    </source>
</evidence>
<evidence type="ECO:0000256" key="6">
    <source>
        <dbReference type="ARBA" id="ARBA00022741"/>
    </source>
</evidence>
<comment type="function">
    <text evidence="11">Catalyzes the phosphorylation of the hydroxyl group of 4-methyl-5-beta-hydroxyethylthiazole (THZ).</text>
</comment>
<comment type="catalytic activity">
    <reaction evidence="1 11">
        <text>5-(2-hydroxyethyl)-4-methylthiazole + ATP = 4-methyl-5-(2-phosphooxyethyl)-thiazole + ADP + H(+)</text>
        <dbReference type="Rhea" id="RHEA:24212"/>
        <dbReference type="ChEBI" id="CHEBI:15378"/>
        <dbReference type="ChEBI" id="CHEBI:17957"/>
        <dbReference type="ChEBI" id="CHEBI:30616"/>
        <dbReference type="ChEBI" id="CHEBI:58296"/>
        <dbReference type="ChEBI" id="CHEBI:456216"/>
        <dbReference type="EC" id="2.7.1.50"/>
    </reaction>
</comment>
<gene>
    <name evidence="11 12" type="primary">thiM</name>
    <name evidence="12" type="ORF">P9989_20505</name>
</gene>
<dbReference type="SUPFAM" id="SSF53613">
    <property type="entry name" value="Ribokinase-like"/>
    <property type="match status" value="1"/>
</dbReference>
<dbReference type="InterPro" id="IPR000417">
    <property type="entry name" value="Hyethyz_kinase"/>
</dbReference>
<comment type="pathway">
    <text evidence="3 11">Cofactor biosynthesis; thiamine diphosphate biosynthesis; 4-methyl-5-(2-phosphoethyl)-thiazole from 5-(2-hydroxyethyl)-4-methylthiazole: step 1/1.</text>
</comment>
<dbReference type="CDD" id="cd01170">
    <property type="entry name" value="THZ_kinase"/>
    <property type="match status" value="1"/>
</dbReference>
<feature type="binding site" evidence="11">
    <location>
        <position position="41"/>
    </location>
    <ligand>
        <name>substrate</name>
    </ligand>
</feature>
<evidence type="ECO:0000313" key="13">
    <source>
        <dbReference type="Proteomes" id="UP001221597"/>
    </source>
</evidence>
<dbReference type="PIRSF" id="PIRSF000513">
    <property type="entry name" value="Thz_kinase"/>
    <property type="match status" value="1"/>
</dbReference>
<keyword evidence="4 11" id="KW-0808">Transferase</keyword>
<feature type="binding site" evidence="11">
    <location>
        <position position="162"/>
    </location>
    <ligand>
        <name>ATP</name>
        <dbReference type="ChEBI" id="CHEBI:30616"/>
    </ligand>
</feature>
<dbReference type="NCBIfam" id="NF006830">
    <property type="entry name" value="PRK09355.1"/>
    <property type="match status" value="1"/>
</dbReference>
<dbReference type="EMBL" id="CP121671">
    <property type="protein sequence ID" value="WFT74697.1"/>
    <property type="molecule type" value="Genomic_DNA"/>
</dbReference>
<protein>
    <recommendedName>
        <fullName evidence="11">Hydroxyethylthiazole kinase</fullName>
        <ecNumber evidence="11">2.7.1.50</ecNumber>
    </recommendedName>
    <alternativeName>
        <fullName evidence="11">4-methyl-5-beta-hydroxyethylthiazole kinase</fullName>
        <shortName evidence="11">TH kinase</shortName>
        <shortName evidence="11">Thz kinase</shortName>
    </alternativeName>
</protein>
<dbReference type="PANTHER" id="PTHR20858:SF17">
    <property type="entry name" value="HYDROXYMETHYLPYRIMIDINE_PHOSPHOMETHYLPYRIMIDINE KINASE THI20-RELATED"/>
    <property type="match status" value="1"/>
</dbReference>
<keyword evidence="8 11" id="KW-0067">ATP-binding</keyword>
<dbReference type="EC" id="2.7.1.50" evidence="11"/>
<name>A0ABY8IZ88_9BACI</name>
<evidence type="ECO:0000256" key="1">
    <source>
        <dbReference type="ARBA" id="ARBA00001771"/>
    </source>
</evidence>
<dbReference type="HAMAP" id="MF_00228">
    <property type="entry name" value="Thz_kinase"/>
    <property type="match status" value="1"/>
</dbReference>
<dbReference type="PRINTS" id="PR01099">
    <property type="entry name" value="HYETHTZKNASE"/>
</dbReference>
<dbReference type="NCBIfam" id="TIGR00694">
    <property type="entry name" value="thiM"/>
    <property type="match status" value="1"/>
</dbReference>
<keyword evidence="6 11" id="KW-0547">Nucleotide-binding</keyword>
<comment type="cofactor">
    <cofactor evidence="2 11">
        <name>Mg(2+)</name>
        <dbReference type="ChEBI" id="CHEBI:18420"/>
    </cofactor>
</comment>
<evidence type="ECO:0000256" key="9">
    <source>
        <dbReference type="ARBA" id="ARBA00022842"/>
    </source>
</evidence>
<keyword evidence="10 11" id="KW-0784">Thiamine biosynthesis</keyword>
<reference evidence="12 13" key="1">
    <citation type="submission" date="2023-04" db="EMBL/GenBank/DDBJ databases">
        <title>Genome sequence of Halobacillus naozhouensis KACC 21980.</title>
        <authorList>
            <person name="Kim S."/>
            <person name="Heo J."/>
            <person name="Kwon S.-W."/>
        </authorList>
    </citation>
    <scope>NUCLEOTIDE SEQUENCE [LARGE SCALE GENOMIC DNA]</scope>
    <source>
        <strain evidence="12 13">KCTC 13234</strain>
    </source>
</reference>
<feature type="binding site" evidence="11">
    <location>
        <position position="189"/>
    </location>
    <ligand>
        <name>substrate</name>
    </ligand>
</feature>
<dbReference type="GO" id="GO:0004417">
    <property type="term" value="F:hydroxyethylthiazole kinase activity"/>
    <property type="evidence" value="ECO:0007669"/>
    <property type="project" value="UniProtKB-EC"/>
</dbReference>
<dbReference type="PANTHER" id="PTHR20858">
    <property type="entry name" value="PHOSPHOMETHYLPYRIMIDINE KINASE"/>
    <property type="match status" value="1"/>
</dbReference>
<dbReference type="RefSeq" id="WP_283076693.1">
    <property type="nucleotide sequence ID" value="NZ_CP121671.1"/>
</dbReference>
<evidence type="ECO:0000256" key="7">
    <source>
        <dbReference type="ARBA" id="ARBA00022777"/>
    </source>
</evidence>
<evidence type="ECO:0000256" key="4">
    <source>
        <dbReference type="ARBA" id="ARBA00022679"/>
    </source>
</evidence>
<evidence type="ECO:0000256" key="2">
    <source>
        <dbReference type="ARBA" id="ARBA00001946"/>
    </source>
</evidence>
<evidence type="ECO:0000256" key="3">
    <source>
        <dbReference type="ARBA" id="ARBA00004868"/>
    </source>
</evidence>
<dbReference type="Pfam" id="PF02110">
    <property type="entry name" value="HK"/>
    <property type="match status" value="1"/>
</dbReference>
<keyword evidence="7 11" id="KW-0418">Kinase</keyword>
<evidence type="ECO:0000256" key="11">
    <source>
        <dbReference type="HAMAP-Rule" id="MF_00228"/>
    </source>
</evidence>
<dbReference type="InterPro" id="IPR029056">
    <property type="entry name" value="Ribokinase-like"/>
</dbReference>
<dbReference type="Proteomes" id="UP001221597">
    <property type="component" value="Chromosome"/>
</dbReference>
<dbReference type="Gene3D" id="3.40.1190.20">
    <property type="match status" value="1"/>
</dbReference>
<keyword evidence="5 11" id="KW-0479">Metal-binding</keyword>
<evidence type="ECO:0000256" key="10">
    <source>
        <dbReference type="ARBA" id="ARBA00022977"/>
    </source>
</evidence>
<comment type="similarity">
    <text evidence="11">Belongs to the Thz kinase family.</text>
</comment>
<feature type="binding site" evidence="11">
    <location>
        <position position="117"/>
    </location>
    <ligand>
        <name>ATP</name>
        <dbReference type="ChEBI" id="CHEBI:30616"/>
    </ligand>
</feature>
<accession>A0ABY8IZ88</accession>
<sequence length="260" mass="26929">MAVNVVSNVRNKQPLIHHLTNQVVMNFSANGLLAFGGSPIMAMAMEDAADMANLSDGVLINMGTLTVPQVQSMILAGKAANKKGIPVVIDPVGVAATPFRTKAFDQIVAEVQPAAIKGNAGELSHLIGIPLKTKGVDSIDSGNPEEIAVKVAQEFDTLAIVTGEVDVISNGEETVFNETGDALLSKVTGAGCLLGSIVTACLSTDGTPLQQAYAAVKFYGLAAEWAASRPGVEGSGTFAACFIDALAMEVSQLEDFLHES</sequence>
<keyword evidence="9 11" id="KW-0460">Magnesium</keyword>
<proteinExistence type="inferred from homology"/>
<evidence type="ECO:0000313" key="12">
    <source>
        <dbReference type="EMBL" id="WFT74697.1"/>
    </source>
</evidence>
<organism evidence="12 13">
    <name type="scientific">Halobacillus naozhouensis</name>
    <dbReference type="NCBI Taxonomy" id="554880"/>
    <lineage>
        <taxon>Bacteria</taxon>
        <taxon>Bacillati</taxon>
        <taxon>Bacillota</taxon>
        <taxon>Bacilli</taxon>
        <taxon>Bacillales</taxon>
        <taxon>Bacillaceae</taxon>
        <taxon>Halobacillus</taxon>
    </lineage>
</organism>
<evidence type="ECO:0000256" key="5">
    <source>
        <dbReference type="ARBA" id="ARBA00022723"/>
    </source>
</evidence>